<organism evidence="1 2">
    <name type="scientific">Ancylomarina euxinus</name>
    <dbReference type="NCBI Taxonomy" id="2283627"/>
    <lineage>
        <taxon>Bacteria</taxon>
        <taxon>Pseudomonadati</taxon>
        <taxon>Bacteroidota</taxon>
        <taxon>Bacteroidia</taxon>
        <taxon>Marinilabiliales</taxon>
        <taxon>Marinifilaceae</taxon>
        <taxon>Ancylomarina</taxon>
    </lineage>
</organism>
<evidence type="ECO:0000313" key="1">
    <source>
        <dbReference type="EMBL" id="RRG22512.1"/>
    </source>
</evidence>
<comment type="caution">
    <text evidence="1">The sequence shown here is derived from an EMBL/GenBank/DDBJ whole genome shotgun (WGS) entry which is preliminary data.</text>
</comment>
<gene>
    <name evidence="1" type="ORF">DWB61_06760</name>
</gene>
<sequence>MGVSFYKFRQEELPVVGELLLQMFERDRGAFEKFSPEYKGEFLEIVVNQIRKVLNMTQAPTLRAEIKRKTSDLYQCVDEIIPILDLIAAYAKRANAALTVKATDFGVAQAKKEIRKRNIEGVCTKVKVVEQNITNNLDALKERGYTEALGTELIDMTQKAYKLNLLQEEKIRAKKQLVVNNMTEYTLLWCFLKDLSETGKLLMKSDKQKCDGYKFSHIIKQVRKSKPNADIANSEELINEKSNQVVVSEEV</sequence>
<dbReference type="EMBL" id="QQWG01000005">
    <property type="protein sequence ID" value="RRG22512.1"/>
    <property type="molecule type" value="Genomic_DNA"/>
</dbReference>
<name>A0A425Y2X0_9BACT</name>
<evidence type="ECO:0000313" key="2">
    <source>
        <dbReference type="Proteomes" id="UP000285794"/>
    </source>
</evidence>
<accession>A0A425Y2X0</accession>
<proteinExistence type="predicted"/>
<dbReference type="AlphaFoldDB" id="A0A425Y2X0"/>
<keyword evidence="2" id="KW-1185">Reference proteome</keyword>
<dbReference type="Proteomes" id="UP000285794">
    <property type="component" value="Unassembled WGS sequence"/>
</dbReference>
<dbReference type="OrthoDB" id="1115846at2"/>
<dbReference type="RefSeq" id="WP_125030139.1">
    <property type="nucleotide sequence ID" value="NZ_JAPXVP010000001.1"/>
</dbReference>
<reference evidence="1 2" key="1">
    <citation type="submission" date="2018-07" db="EMBL/GenBank/DDBJ databases">
        <title>Draft genome sequence of Ancylomarina sp. M1P.</title>
        <authorList>
            <person name="Yadav S."/>
            <person name="Villanueva L."/>
            <person name="Damste J.S.S."/>
        </authorList>
    </citation>
    <scope>NUCLEOTIDE SEQUENCE [LARGE SCALE GENOMIC DNA]</scope>
    <source>
        <strain evidence="1 2">M1P</strain>
    </source>
</reference>
<protein>
    <submittedName>
        <fullName evidence="1">Uncharacterized protein</fullName>
    </submittedName>
</protein>